<keyword evidence="1" id="KW-0472">Membrane</keyword>
<dbReference type="AlphaFoldDB" id="A0A315ZZY5"/>
<dbReference type="RefSeq" id="WP_109710167.1">
    <property type="nucleotide sequence ID" value="NZ_QGDS01000004.1"/>
</dbReference>
<feature type="transmembrane region" description="Helical" evidence="1">
    <location>
        <begin position="173"/>
        <end position="192"/>
    </location>
</feature>
<evidence type="ECO:0000313" key="3">
    <source>
        <dbReference type="Proteomes" id="UP000254051"/>
    </source>
</evidence>
<accession>A0A315ZZY5</accession>
<dbReference type="InterPro" id="IPR006938">
    <property type="entry name" value="DUF624"/>
</dbReference>
<reference evidence="3" key="1">
    <citation type="submission" date="2017-07" db="EMBL/GenBank/DDBJ databases">
        <authorList>
            <person name="Varghese N."/>
            <person name="Submissions S."/>
        </authorList>
    </citation>
    <scope>NUCLEOTIDE SEQUENCE [LARGE SCALE GENOMIC DNA]</scope>
    <source>
        <strain evidence="3">NLAE-zl-C134</strain>
    </source>
</reference>
<keyword evidence="3" id="KW-1185">Reference proteome</keyword>
<organism evidence="2 3">
    <name type="scientific">Faecalicatena contorta</name>
    <dbReference type="NCBI Taxonomy" id="39482"/>
    <lineage>
        <taxon>Bacteria</taxon>
        <taxon>Bacillati</taxon>
        <taxon>Bacillota</taxon>
        <taxon>Clostridia</taxon>
        <taxon>Lachnospirales</taxon>
        <taxon>Lachnospiraceae</taxon>
        <taxon>Faecalicatena</taxon>
    </lineage>
</organism>
<dbReference type="Pfam" id="PF04854">
    <property type="entry name" value="DUF624"/>
    <property type="match status" value="1"/>
</dbReference>
<dbReference type="EMBL" id="UHJJ01000004">
    <property type="protein sequence ID" value="SUQ13858.1"/>
    <property type="molecule type" value="Genomic_DNA"/>
</dbReference>
<gene>
    <name evidence="2" type="ORF">SAMN05216529_104169</name>
</gene>
<keyword evidence="1" id="KW-1133">Transmembrane helix</keyword>
<sequence length="202" mass="22806">MKVFEYDSGFMKSAVLLSRLTLLNLVWLVCCIPIITAGAATAAQYYSASQLSHGNTSVLRNFKTGFKVHWKRATVMWIAFTFLTAIFCMGYYILNTAQVPGKTVLFAISSLAFLTMVLVMLWIFPVMITFTGTMREILFNAFVFTFMYVPVTLIAAAFYGIAIFLFIRFTAARGLFVLFGHSLIAYAVMAVFNKVFQKYLQE</sequence>
<dbReference type="OrthoDB" id="1987617at2"/>
<keyword evidence="1" id="KW-0812">Transmembrane</keyword>
<name>A0A315ZZY5_9FIRM</name>
<feature type="transmembrane region" description="Helical" evidence="1">
    <location>
        <begin position="106"/>
        <end position="130"/>
    </location>
</feature>
<feature type="transmembrane region" description="Helical" evidence="1">
    <location>
        <begin position="137"/>
        <end position="167"/>
    </location>
</feature>
<proteinExistence type="predicted"/>
<protein>
    <submittedName>
        <fullName evidence="2">Uncharacterized membrane protein YesL</fullName>
    </submittedName>
</protein>
<dbReference type="Proteomes" id="UP000254051">
    <property type="component" value="Unassembled WGS sequence"/>
</dbReference>
<feature type="transmembrane region" description="Helical" evidence="1">
    <location>
        <begin position="20"/>
        <end position="43"/>
    </location>
</feature>
<evidence type="ECO:0000313" key="2">
    <source>
        <dbReference type="EMBL" id="SUQ13858.1"/>
    </source>
</evidence>
<evidence type="ECO:0000256" key="1">
    <source>
        <dbReference type="SAM" id="Phobius"/>
    </source>
</evidence>
<feature type="transmembrane region" description="Helical" evidence="1">
    <location>
        <begin position="73"/>
        <end position="94"/>
    </location>
</feature>